<dbReference type="PANTHER" id="PTHR11690">
    <property type="entry name" value="AMILORIDE-SENSITIVE SODIUM CHANNEL-RELATED"/>
    <property type="match status" value="1"/>
</dbReference>
<keyword evidence="10 12" id="KW-0739">Sodium transport</keyword>
<keyword evidence="4 12" id="KW-0894">Sodium channel</keyword>
<keyword evidence="8 12" id="KW-0406">Ion transport</keyword>
<dbReference type="EMBL" id="OZ034828">
    <property type="protein sequence ID" value="CAL1684168.1"/>
    <property type="molecule type" value="Genomic_DNA"/>
</dbReference>
<dbReference type="GO" id="GO:0005886">
    <property type="term" value="C:plasma membrane"/>
    <property type="evidence" value="ECO:0007669"/>
    <property type="project" value="TreeGrafter"/>
</dbReference>
<feature type="transmembrane region" description="Helical" evidence="13">
    <location>
        <begin position="375"/>
        <end position="396"/>
    </location>
</feature>
<sequence length="454" mass="52795">MELATNISRSSVTNLPIDEIVNLIKQLGNQYDSNFIMDKNHFEVDKLLMDYYKGSYDITEVMKNLSPQCLTMLLKCKLHGTDRNCSQLFKFRKTQDGFCCTFNYVRERDDIPTMSDVFKAKQNRVHTVDKLGIGHGLTVVMEPFLDDYFYPILPVKGWKIIVFHPYDYPDVSSGGVTEVLVMPGTETYLDMTPTSFFSTDIIEKFSVNQRNCIFAEEIRTSGTTYTYSDCIVDCKINDVLKLCKCRPFYYPRRGEKEYAQRICTNKDLPCLGKYKSKWWTVFPHESKEEILPNSTWALHCHDCYPACDDTGYDVLSSMSYMSSGEYKTDLLWNYNITDQGVLHVFFSKYGTIRLKQDVIYYWYELLSDIGGICGVFIGFSFISIVELLYFLVLILLDLFCGKSSLEEDDDQEKETKSIHSQTIQTIYWNELLPRSWQSVTFFNNGQFSNNRARY</sequence>
<protein>
    <recommendedName>
        <fullName evidence="16">Sodium channel protein Nach</fullName>
    </recommendedName>
</protein>
<evidence type="ECO:0000256" key="11">
    <source>
        <dbReference type="ARBA" id="ARBA00023303"/>
    </source>
</evidence>
<evidence type="ECO:0000256" key="12">
    <source>
        <dbReference type="RuleBase" id="RU000679"/>
    </source>
</evidence>
<dbReference type="Pfam" id="PF00858">
    <property type="entry name" value="ASC"/>
    <property type="match status" value="1"/>
</dbReference>
<evidence type="ECO:0000256" key="1">
    <source>
        <dbReference type="ARBA" id="ARBA00004141"/>
    </source>
</evidence>
<evidence type="ECO:0000256" key="8">
    <source>
        <dbReference type="ARBA" id="ARBA00023065"/>
    </source>
</evidence>
<dbReference type="Proteomes" id="UP001497644">
    <property type="component" value="Chromosome 5"/>
</dbReference>
<dbReference type="PANTHER" id="PTHR11690:SF253">
    <property type="entry name" value="PICKPOCKET 18-RELATED"/>
    <property type="match status" value="1"/>
</dbReference>
<dbReference type="Gene3D" id="2.60.470.10">
    <property type="entry name" value="Acid-sensing ion channels like domains"/>
    <property type="match status" value="1"/>
</dbReference>
<gene>
    <name evidence="14" type="ORF">LPLAT_LOCUS9844</name>
</gene>
<evidence type="ECO:0000256" key="6">
    <source>
        <dbReference type="ARBA" id="ARBA00022989"/>
    </source>
</evidence>
<evidence type="ECO:0000256" key="9">
    <source>
        <dbReference type="ARBA" id="ARBA00023136"/>
    </source>
</evidence>
<dbReference type="AlphaFoldDB" id="A0AAV2NWU1"/>
<keyword evidence="3 12" id="KW-0813">Transport</keyword>
<accession>A0AAV2NWU1</accession>
<keyword evidence="15" id="KW-1185">Reference proteome</keyword>
<evidence type="ECO:0000313" key="14">
    <source>
        <dbReference type="EMBL" id="CAL1684168.1"/>
    </source>
</evidence>
<keyword evidence="9 13" id="KW-0472">Membrane</keyword>
<comment type="similarity">
    <text evidence="2 12">Belongs to the amiloride-sensitive sodium channel (TC 1.A.6) family.</text>
</comment>
<evidence type="ECO:0000313" key="15">
    <source>
        <dbReference type="Proteomes" id="UP001497644"/>
    </source>
</evidence>
<keyword evidence="7" id="KW-0915">Sodium</keyword>
<dbReference type="Gene3D" id="1.10.287.770">
    <property type="entry name" value="YojJ-like"/>
    <property type="match status" value="1"/>
</dbReference>
<evidence type="ECO:0000256" key="5">
    <source>
        <dbReference type="ARBA" id="ARBA00022692"/>
    </source>
</evidence>
<evidence type="ECO:0008006" key="16">
    <source>
        <dbReference type="Google" id="ProtNLM"/>
    </source>
</evidence>
<name>A0AAV2NWU1_9HYME</name>
<comment type="subcellular location">
    <subcellularLocation>
        <location evidence="1">Membrane</location>
        <topology evidence="1">Multi-pass membrane protein</topology>
    </subcellularLocation>
</comment>
<dbReference type="GO" id="GO:0015280">
    <property type="term" value="F:ligand-gated sodium channel activity"/>
    <property type="evidence" value="ECO:0007669"/>
    <property type="project" value="TreeGrafter"/>
</dbReference>
<dbReference type="InterPro" id="IPR001873">
    <property type="entry name" value="ENaC"/>
</dbReference>
<keyword evidence="11 12" id="KW-0407">Ion channel</keyword>
<keyword evidence="5 12" id="KW-0812">Transmembrane</keyword>
<evidence type="ECO:0000256" key="2">
    <source>
        <dbReference type="ARBA" id="ARBA00007193"/>
    </source>
</evidence>
<evidence type="ECO:0000256" key="3">
    <source>
        <dbReference type="ARBA" id="ARBA00022448"/>
    </source>
</evidence>
<evidence type="ECO:0000256" key="10">
    <source>
        <dbReference type="ARBA" id="ARBA00023201"/>
    </source>
</evidence>
<evidence type="ECO:0000256" key="7">
    <source>
        <dbReference type="ARBA" id="ARBA00023053"/>
    </source>
</evidence>
<evidence type="ECO:0000256" key="4">
    <source>
        <dbReference type="ARBA" id="ARBA00022461"/>
    </source>
</evidence>
<evidence type="ECO:0000256" key="13">
    <source>
        <dbReference type="SAM" id="Phobius"/>
    </source>
</evidence>
<proteinExistence type="inferred from homology"/>
<reference evidence="14" key="1">
    <citation type="submission" date="2024-04" db="EMBL/GenBank/DDBJ databases">
        <authorList>
            <consortium name="Molecular Ecology Group"/>
        </authorList>
    </citation>
    <scope>NUCLEOTIDE SEQUENCE</scope>
</reference>
<organism evidence="14 15">
    <name type="scientific">Lasius platythorax</name>
    <dbReference type="NCBI Taxonomy" id="488582"/>
    <lineage>
        <taxon>Eukaryota</taxon>
        <taxon>Metazoa</taxon>
        <taxon>Ecdysozoa</taxon>
        <taxon>Arthropoda</taxon>
        <taxon>Hexapoda</taxon>
        <taxon>Insecta</taxon>
        <taxon>Pterygota</taxon>
        <taxon>Neoptera</taxon>
        <taxon>Endopterygota</taxon>
        <taxon>Hymenoptera</taxon>
        <taxon>Apocrita</taxon>
        <taxon>Aculeata</taxon>
        <taxon>Formicoidea</taxon>
        <taxon>Formicidae</taxon>
        <taxon>Formicinae</taxon>
        <taxon>Lasius</taxon>
        <taxon>Lasius</taxon>
    </lineage>
</organism>
<keyword evidence="6 13" id="KW-1133">Transmembrane helix</keyword>